<feature type="transmembrane region" description="Helical" evidence="8">
    <location>
        <begin position="213"/>
        <end position="235"/>
    </location>
</feature>
<feature type="transmembrane region" description="Helical" evidence="8">
    <location>
        <begin position="565"/>
        <end position="586"/>
    </location>
</feature>
<dbReference type="GO" id="GO:0005886">
    <property type="term" value="C:plasma membrane"/>
    <property type="evidence" value="ECO:0007669"/>
    <property type="project" value="UniProtKB-SubCell"/>
</dbReference>
<evidence type="ECO:0000313" key="10">
    <source>
        <dbReference type="Proteomes" id="UP000233293"/>
    </source>
</evidence>
<evidence type="ECO:0000256" key="3">
    <source>
        <dbReference type="ARBA" id="ARBA00022475"/>
    </source>
</evidence>
<evidence type="ECO:0008006" key="11">
    <source>
        <dbReference type="Google" id="ProtNLM"/>
    </source>
</evidence>
<accession>A0A2N3PP42</accession>
<evidence type="ECO:0000256" key="8">
    <source>
        <dbReference type="SAM" id="Phobius"/>
    </source>
</evidence>
<feature type="transmembrane region" description="Helical" evidence="8">
    <location>
        <begin position="447"/>
        <end position="469"/>
    </location>
</feature>
<feature type="transmembrane region" description="Helical" evidence="8">
    <location>
        <begin position="520"/>
        <end position="553"/>
    </location>
</feature>
<proteinExistence type="predicted"/>
<dbReference type="PANTHER" id="PTHR30509:SF9">
    <property type="entry name" value="MULTIDRUG RESISTANCE PROTEIN MDTO"/>
    <property type="match status" value="1"/>
</dbReference>
<evidence type="ECO:0000313" key="9">
    <source>
        <dbReference type="EMBL" id="PKU22175.1"/>
    </source>
</evidence>
<keyword evidence="2" id="KW-0813">Transport</keyword>
<feature type="transmembrane region" description="Helical" evidence="8">
    <location>
        <begin position="190"/>
        <end position="207"/>
    </location>
</feature>
<dbReference type="InterPro" id="IPR006726">
    <property type="entry name" value="PHBA_efflux_AaeB/fusaric-R"/>
</dbReference>
<evidence type="ECO:0000256" key="1">
    <source>
        <dbReference type="ARBA" id="ARBA00004651"/>
    </source>
</evidence>
<reference evidence="10" key="1">
    <citation type="submission" date="2017-12" db="EMBL/GenBank/DDBJ databases">
        <title>Draft genome sequence of Telmatospirillum siberiense 26-4b1T, an acidotolerant peatland alphaproteobacterium potentially involved in sulfur cycling.</title>
        <authorList>
            <person name="Hausmann B."/>
            <person name="Pjevac P."/>
            <person name="Schreck K."/>
            <person name="Herbold C.W."/>
            <person name="Daims H."/>
            <person name="Wagner M."/>
            <person name="Pester M."/>
            <person name="Loy A."/>
        </authorList>
    </citation>
    <scope>NUCLEOTIDE SEQUENCE [LARGE SCALE GENOMIC DNA]</scope>
    <source>
        <strain evidence="10">26-4b1</strain>
    </source>
</reference>
<gene>
    <name evidence="9" type="ORF">CWS72_22710</name>
</gene>
<feature type="compositionally biased region" description="Basic and acidic residues" evidence="7">
    <location>
        <begin position="7"/>
        <end position="21"/>
    </location>
</feature>
<dbReference type="AlphaFoldDB" id="A0A2N3PP42"/>
<name>A0A2N3PP42_9PROT</name>
<keyword evidence="3" id="KW-1003">Cell membrane</keyword>
<organism evidence="9 10">
    <name type="scientific">Telmatospirillum siberiense</name>
    <dbReference type="NCBI Taxonomy" id="382514"/>
    <lineage>
        <taxon>Bacteria</taxon>
        <taxon>Pseudomonadati</taxon>
        <taxon>Pseudomonadota</taxon>
        <taxon>Alphaproteobacteria</taxon>
        <taxon>Rhodospirillales</taxon>
        <taxon>Rhodospirillaceae</taxon>
        <taxon>Telmatospirillum</taxon>
    </lineage>
</organism>
<evidence type="ECO:0000256" key="5">
    <source>
        <dbReference type="ARBA" id="ARBA00022989"/>
    </source>
</evidence>
<dbReference type="Pfam" id="PF04632">
    <property type="entry name" value="FUSC"/>
    <property type="match status" value="1"/>
</dbReference>
<dbReference type="PANTHER" id="PTHR30509">
    <property type="entry name" value="P-HYDROXYBENZOIC ACID EFFLUX PUMP SUBUNIT-RELATED"/>
    <property type="match status" value="1"/>
</dbReference>
<comment type="subcellular location">
    <subcellularLocation>
        <location evidence="1">Cell membrane</location>
        <topology evidence="1">Multi-pass membrane protein</topology>
    </subcellularLocation>
</comment>
<keyword evidence="4 8" id="KW-0812">Transmembrane</keyword>
<keyword evidence="6 8" id="KW-0472">Membrane</keyword>
<evidence type="ECO:0000256" key="7">
    <source>
        <dbReference type="SAM" id="MobiDB-lite"/>
    </source>
</evidence>
<dbReference type="Proteomes" id="UP000233293">
    <property type="component" value="Unassembled WGS sequence"/>
</dbReference>
<evidence type="ECO:0000256" key="4">
    <source>
        <dbReference type="ARBA" id="ARBA00022692"/>
    </source>
</evidence>
<feature type="region of interest" description="Disordered" evidence="7">
    <location>
        <begin position="1"/>
        <end position="21"/>
    </location>
</feature>
<feature type="transmembrane region" description="Helical" evidence="8">
    <location>
        <begin position="165"/>
        <end position="183"/>
    </location>
</feature>
<protein>
    <recommendedName>
        <fullName evidence="11">FUSC family protein</fullName>
    </recommendedName>
</protein>
<comment type="caution">
    <text evidence="9">The sequence shown here is derived from an EMBL/GenBank/DDBJ whole genome shotgun (WGS) entry which is preliminary data.</text>
</comment>
<evidence type="ECO:0000256" key="6">
    <source>
        <dbReference type="ARBA" id="ARBA00023136"/>
    </source>
</evidence>
<dbReference type="EMBL" id="PIUM01000036">
    <property type="protein sequence ID" value="PKU22175.1"/>
    <property type="molecule type" value="Genomic_DNA"/>
</dbReference>
<evidence type="ECO:0000256" key="2">
    <source>
        <dbReference type="ARBA" id="ARBA00022448"/>
    </source>
</evidence>
<feature type="transmembrane region" description="Helical" evidence="8">
    <location>
        <begin position="489"/>
        <end position="508"/>
    </location>
</feature>
<dbReference type="GO" id="GO:0022857">
    <property type="term" value="F:transmembrane transporter activity"/>
    <property type="evidence" value="ECO:0007669"/>
    <property type="project" value="InterPro"/>
</dbReference>
<keyword evidence="10" id="KW-1185">Reference proteome</keyword>
<feature type="transmembrane region" description="Helical" evidence="8">
    <location>
        <begin position="142"/>
        <end position="159"/>
    </location>
</feature>
<keyword evidence="5 8" id="KW-1133">Transmembrane helix</keyword>
<sequence length="744" mass="78704">MQDTAFDGERAGDVPADRRRGLLRRGTSDRRHFRCRSGRLSACFRADRTQCGNPLGSGTQSVISGALASLSAAGRGLGESLRAVSAPPPAYIHAARAVFAALLALWVAFQLELSTPYSAATTVLLVAHPVHGMVLSKSLYRLAGTVIGAVVAVALMGAFAQTPELFILGLSLWMGLCTATSTVLNNFRSYGAVLAGYTVVLICLPIVDTPQDIFNVAVNRVSVVTVGIVCSALVASLTTSRGALKTLETRLVVVLAALADYVRMALSSGDVLVMEKARRKLAGDIGALDSLIEYAVVEAPEIAGIGEGLRGAIMAMLGTMTIATSSHAALARIGAAARPQDLTDGILALIGRLADIVATKPEMAAVQSLKDDLAALGGRLEEALDARDRPSLAVLDRLGELLDEIGLCLSGLGVLLGQKPPADIVPVRLHAEWGWAAINGLRATITVWLAGVLWIATAWPGGATMVAMIIPNVGLLSLRSRPDVDSIDFIWGTLLATAAGLFCLVYVLPQISGFPLLALVLAPFLFEAVVATMTPGTVFIGVGFYVFFITLLAPSNPMTYDVETFLSNALATVAGAALTTVVYRLVLPVDRRRNVRALVRAIHADIERLTQQPEGIARAGWEARMHDRLTRLGSHMRAAGVAQDGLLRGGFAALRIGRELLRIRDLNLDPAGAALAGKALLALRRLGETPHLAVRTSDAVARDLLLLADGRPGQTALFRAAASFTEIAILLGRHRRFFQFSAKT</sequence>